<dbReference type="FunFam" id="2.20.25.190:FF:000001">
    <property type="entry name" value="Transcription elongation factor 1 homolog"/>
    <property type="match status" value="1"/>
</dbReference>
<keyword evidence="12" id="KW-1185">Reference proteome</keyword>
<evidence type="ECO:0000256" key="5">
    <source>
        <dbReference type="ARBA" id="ARBA00022771"/>
    </source>
</evidence>
<evidence type="ECO:0000256" key="8">
    <source>
        <dbReference type="ARBA" id="ARBA00023163"/>
    </source>
</evidence>
<evidence type="ECO:0000256" key="10">
    <source>
        <dbReference type="SAM" id="MobiDB-lite"/>
    </source>
</evidence>
<proteinExistence type="inferred from homology"/>
<dbReference type="Gene3D" id="2.20.25.190">
    <property type="match status" value="1"/>
</dbReference>
<name>A0A6G1IPT1_9PLEO</name>
<reference evidence="11" key="1">
    <citation type="journal article" date="2020" name="Stud. Mycol.">
        <title>101 Dothideomycetes genomes: a test case for predicting lifestyles and emergence of pathogens.</title>
        <authorList>
            <person name="Haridas S."/>
            <person name="Albert R."/>
            <person name="Binder M."/>
            <person name="Bloem J."/>
            <person name="Labutti K."/>
            <person name="Salamov A."/>
            <person name="Andreopoulos B."/>
            <person name="Baker S."/>
            <person name="Barry K."/>
            <person name="Bills G."/>
            <person name="Bluhm B."/>
            <person name="Cannon C."/>
            <person name="Castanera R."/>
            <person name="Culley D."/>
            <person name="Daum C."/>
            <person name="Ezra D."/>
            <person name="Gonzalez J."/>
            <person name="Henrissat B."/>
            <person name="Kuo A."/>
            <person name="Liang C."/>
            <person name="Lipzen A."/>
            <person name="Lutzoni F."/>
            <person name="Magnuson J."/>
            <person name="Mondo S."/>
            <person name="Nolan M."/>
            <person name="Ohm R."/>
            <person name="Pangilinan J."/>
            <person name="Park H.-J."/>
            <person name="Ramirez L."/>
            <person name="Alfaro M."/>
            <person name="Sun H."/>
            <person name="Tritt A."/>
            <person name="Yoshinaga Y."/>
            <person name="Zwiers L.-H."/>
            <person name="Turgeon B."/>
            <person name="Goodwin S."/>
            <person name="Spatafora J."/>
            <person name="Crous P."/>
            <person name="Grigoriev I."/>
        </authorList>
    </citation>
    <scope>NUCLEOTIDE SEQUENCE</scope>
    <source>
        <strain evidence="11">CBS 122367</strain>
    </source>
</reference>
<dbReference type="GO" id="GO:0008023">
    <property type="term" value="C:transcription elongation factor complex"/>
    <property type="evidence" value="ECO:0007669"/>
    <property type="project" value="TreeGrafter"/>
</dbReference>
<dbReference type="SUPFAM" id="SSF57783">
    <property type="entry name" value="Zinc beta-ribbon"/>
    <property type="match status" value="1"/>
</dbReference>
<dbReference type="PANTHER" id="PTHR20934">
    <property type="entry name" value="TRANSCRIPTION ELONGATION FACTOR 1 HOMOLOG"/>
    <property type="match status" value="1"/>
</dbReference>
<comment type="function">
    <text evidence="1">Transcription elongation factor implicated in the maintenance of proper chromatin structure in actively transcribed regions.</text>
</comment>
<evidence type="ECO:0000256" key="2">
    <source>
        <dbReference type="ARBA" id="ARBA00004123"/>
    </source>
</evidence>
<dbReference type="AlphaFoldDB" id="A0A6G1IPT1"/>
<dbReference type="InterPro" id="IPR007808">
    <property type="entry name" value="Elf1"/>
</dbReference>
<accession>A0A6G1IPT1</accession>
<keyword evidence="5" id="KW-0863">Zinc-finger</keyword>
<feature type="region of interest" description="Disordered" evidence="10">
    <location>
        <begin position="213"/>
        <end position="251"/>
    </location>
</feature>
<keyword evidence="9" id="KW-0539">Nucleus</keyword>
<gene>
    <name evidence="11" type="ORF">K458DRAFT_107670</name>
</gene>
<dbReference type="Proteomes" id="UP000799291">
    <property type="component" value="Unassembled WGS sequence"/>
</dbReference>
<keyword evidence="4" id="KW-0479">Metal-binding</keyword>
<evidence type="ECO:0000313" key="12">
    <source>
        <dbReference type="Proteomes" id="UP000799291"/>
    </source>
</evidence>
<evidence type="ECO:0000256" key="4">
    <source>
        <dbReference type="ARBA" id="ARBA00022723"/>
    </source>
</evidence>
<feature type="compositionally biased region" description="Basic residues" evidence="10">
    <location>
        <begin position="88"/>
        <end position="102"/>
    </location>
</feature>
<dbReference type="OrthoDB" id="445983at2759"/>
<feature type="compositionally biased region" description="Acidic residues" evidence="10">
    <location>
        <begin position="234"/>
        <end position="251"/>
    </location>
</feature>
<dbReference type="InterPro" id="IPR038567">
    <property type="entry name" value="T_Elf1_sf"/>
</dbReference>
<evidence type="ECO:0000256" key="3">
    <source>
        <dbReference type="ARBA" id="ARBA00009730"/>
    </source>
</evidence>
<evidence type="ECO:0000256" key="1">
    <source>
        <dbReference type="ARBA" id="ARBA00003357"/>
    </source>
</evidence>
<feature type="region of interest" description="Disordered" evidence="10">
    <location>
        <begin position="87"/>
        <end position="146"/>
    </location>
</feature>
<dbReference type="Pfam" id="PF05129">
    <property type="entry name" value="Zn_ribbon_Elf1"/>
    <property type="match status" value="1"/>
</dbReference>
<dbReference type="EMBL" id="MU005598">
    <property type="protein sequence ID" value="KAF2680155.1"/>
    <property type="molecule type" value="Genomic_DNA"/>
</dbReference>
<evidence type="ECO:0000256" key="9">
    <source>
        <dbReference type="ARBA" id="ARBA00023242"/>
    </source>
</evidence>
<keyword evidence="8" id="KW-0804">Transcription</keyword>
<evidence type="ECO:0000256" key="6">
    <source>
        <dbReference type="ARBA" id="ARBA00022833"/>
    </source>
</evidence>
<sequence>MSFVEDVDSMDSFVGSSGILKGQRGNWKRGEVAEVGKLADLHSELQRVPVRDWIVLSTLWAAAGRAVTRLGIASAFPTVSKCSFTPRTRSRAHKVHKAHHSATRPTRPPPALDTANPRPSPHPPTNSNNMGKRKSSSKPQGPKKEKLPTTFQCLFCNHEKSVSVSIEKKSGVGNLQCKVCGQTFQTNINYLSAPVDVYADWVDACDTVAKEAAAGAATEKSVNRSGALPRPAEDDFIVQDDLDAEGEYEAD</sequence>
<dbReference type="GO" id="GO:0008270">
    <property type="term" value="F:zinc ion binding"/>
    <property type="evidence" value="ECO:0007669"/>
    <property type="project" value="UniProtKB-KW"/>
</dbReference>
<comment type="similarity">
    <text evidence="3">Belongs to the ELOF1 family.</text>
</comment>
<keyword evidence="7" id="KW-0805">Transcription regulation</keyword>
<evidence type="ECO:0000313" key="11">
    <source>
        <dbReference type="EMBL" id="KAF2680155.1"/>
    </source>
</evidence>
<dbReference type="GO" id="GO:0000993">
    <property type="term" value="F:RNA polymerase II complex binding"/>
    <property type="evidence" value="ECO:0007669"/>
    <property type="project" value="TreeGrafter"/>
</dbReference>
<keyword evidence="6" id="KW-0862">Zinc</keyword>
<evidence type="ECO:0000256" key="7">
    <source>
        <dbReference type="ARBA" id="ARBA00023015"/>
    </source>
</evidence>
<dbReference type="PANTHER" id="PTHR20934:SF0">
    <property type="entry name" value="TRANSCRIPTION ELONGATION FACTOR 1 HOMOLOG"/>
    <property type="match status" value="1"/>
</dbReference>
<comment type="subcellular location">
    <subcellularLocation>
        <location evidence="2">Nucleus</location>
    </subcellularLocation>
</comment>
<protein>
    <submittedName>
        <fullName evidence="11">Elf1-domain-containing protein</fullName>
    </submittedName>
</protein>
<organism evidence="11 12">
    <name type="scientific">Lentithecium fluviatile CBS 122367</name>
    <dbReference type="NCBI Taxonomy" id="1168545"/>
    <lineage>
        <taxon>Eukaryota</taxon>
        <taxon>Fungi</taxon>
        <taxon>Dikarya</taxon>
        <taxon>Ascomycota</taxon>
        <taxon>Pezizomycotina</taxon>
        <taxon>Dothideomycetes</taxon>
        <taxon>Pleosporomycetidae</taxon>
        <taxon>Pleosporales</taxon>
        <taxon>Massarineae</taxon>
        <taxon>Lentitheciaceae</taxon>
        <taxon>Lentithecium</taxon>
    </lineage>
</organism>
<dbReference type="GO" id="GO:0006368">
    <property type="term" value="P:transcription elongation by RNA polymerase II"/>
    <property type="evidence" value="ECO:0007669"/>
    <property type="project" value="TreeGrafter"/>
</dbReference>